<gene>
    <name evidence="1" type="ORF">A4R43_05250</name>
</gene>
<evidence type="ECO:0008006" key="3">
    <source>
        <dbReference type="Google" id="ProtNLM"/>
    </source>
</evidence>
<accession>A0A344L1T3</accession>
<protein>
    <recommendedName>
        <fullName evidence="3">DUF3558 domain-containing protein</fullName>
    </recommendedName>
</protein>
<dbReference type="KEGG" id="aab:A4R43_05250"/>
<keyword evidence="2" id="KW-1185">Reference proteome</keyword>
<organism evidence="1 2">
    <name type="scientific">Amycolatopsis albispora</name>
    <dbReference type="NCBI Taxonomy" id="1804986"/>
    <lineage>
        <taxon>Bacteria</taxon>
        <taxon>Bacillati</taxon>
        <taxon>Actinomycetota</taxon>
        <taxon>Actinomycetes</taxon>
        <taxon>Pseudonocardiales</taxon>
        <taxon>Pseudonocardiaceae</taxon>
        <taxon>Amycolatopsis</taxon>
    </lineage>
</organism>
<proteinExistence type="predicted"/>
<reference evidence="1 2" key="1">
    <citation type="submission" date="2016-04" db="EMBL/GenBank/DDBJ databases">
        <title>Complete genome sequence and analysis of deep-sea sediment isolate, Amycolatopsis sp. WP1.</title>
        <authorList>
            <person name="Wang H."/>
            <person name="Chen S."/>
            <person name="Wu Q."/>
        </authorList>
    </citation>
    <scope>NUCLEOTIDE SEQUENCE [LARGE SCALE GENOMIC DNA]</scope>
    <source>
        <strain evidence="1 2">WP1</strain>
    </source>
</reference>
<dbReference type="Pfam" id="PF12079">
    <property type="entry name" value="DUF3558"/>
    <property type="match status" value="1"/>
</dbReference>
<dbReference type="Proteomes" id="UP000250434">
    <property type="component" value="Chromosome"/>
</dbReference>
<dbReference type="InterPro" id="IPR024520">
    <property type="entry name" value="DUF3558"/>
</dbReference>
<name>A0A344L1T3_9PSEU</name>
<dbReference type="EMBL" id="CP015163">
    <property type="protein sequence ID" value="AXB42007.1"/>
    <property type="molecule type" value="Genomic_DNA"/>
</dbReference>
<sequence length="175" mass="18873">MAAVVLAACSPKPEAPQPEPPTPVVLGAPVPIPAVGLNVGGLREDPCRAFTPAQQVTLNYIATEEEWHQPWHAGTGYCVWTERTAQFSVSVREESAAKAFEFGRRTLDEMSVSGLPVLIETNPALPDKCQVTLGAAPNFVIVIGYESRKGARFWTNDSCGGAFKAAEFLTRNFRG</sequence>
<dbReference type="AlphaFoldDB" id="A0A344L1T3"/>
<evidence type="ECO:0000313" key="1">
    <source>
        <dbReference type="EMBL" id="AXB42007.1"/>
    </source>
</evidence>
<evidence type="ECO:0000313" key="2">
    <source>
        <dbReference type="Proteomes" id="UP000250434"/>
    </source>
</evidence>